<sequence>MCQDRSVQRKCVASKNISICYRPQFEVWNDRRTWHFHEVMDSIFAKKAWCSPVALASSSGLCVQPGSAEDVTSDSGIALTPSTRPLKANIAAMLEKRIRQKEEHEKARAKRHREKMEMDKKLLVVLEKLASNK</sequence>
<proteinExistence type="predicted"/>
<dbReference type="Proteomes" id="UP000694920">
    <property type="component" value="Unplaced"/>
</dbReference>
<name>A0AAJ7BLQ9_CEPCN</name>
<evidence type="ECO:0000313" key="3">
    <source>
        <dbReference type="RefSeq" id="XP_015589150.1"/>
    </source>
</evidence>
<dbReference type="RefSeq" id="XP_015589150.1">
    <property type="nucleotide sequence ID" value="XM_015733664.2"/>
</dbReference>
<dbReference type="GeneID" id="107264885"/>
<accession>A0AAJ7BLQ9</accession>
<evidence type="ECO:0000256" key="1">
    <source>
        <dbReference type="SAM" id="Coils"/>
    </source>
</evidence>
<dbReference type="KEGG" id="ccin:107264885"/>
<keyword evidence="2" id="KW-1185">Reference proteome</keyword>
<protein>
    <submittedName>
        <fullName evidence="3">Uncharacterized protein LOC107264885</fullName>
    </submittedName>
</protein>
<dbReference type="AlphaFoldDB" id="A0AAJ7BLQ9"/>
<organism evidence="2 3">
    <name type="scientific">Cephus cinctus</name>
    <name type="common">Wheat stem sawfly</name>
    <dbReference type="NCBI Taxonomy" id="211228"/>
    <lineage>
        <taxon>Eukaryota</taxon>
        <taxon>Metazoa</taxon>
        <taxon>Ecdysozoa</taxon>
        <taxon>Arthropoda</taxon>
        <taxon>Hexapoda</taxon>
        <taxon>Insecta</taxon>
        <taxon>Pterygota</taxon>
        <taxon>Neoptera</taxon>
        <taxon>Endopterygota</taxon>
        <taxon>Hymenoptera</taxon>
        <taxon>Cephoidea</taxon>
        <taxon>Cephidae</taxon>
        <taxon>Cephus</taxon>
    </lineage>
</organism>
<feature type="coiled-coil region" evidence="1">
    <location>
        <begin position="90"/>
        <end position="119"/>
    </location>
</feature>
<evidence type="ECO:0000313" key="2">
    <source>
        <dbReference type="Proteomes" id="UP000694920"/>
    </source>
</evidence>
<gene>
    <name evidence="3" type="primary">LOC107264885</name>
</gene>
<keyword evidence="1" id="KW-0175">Coiled coil</keyword>
<reference evidence="3" key="1">
    <citation type="submission" date="2025-08" db="UniProtKB">
        <authorList>
            <consortium name="RefSeq"/>
        </authorList>
    </citation>
    <scope>IDENTIFICATION</scope>
</reference>